<evidence type="ECO:0000256" key="2">
    <source>
        <dbReference type="SAM" id="Phobius"/>
    </source>
</evidence>
<keyword evidence="2" id="KW-1133">Transmembrane helix</keyword>
<dbReference type="AlphaFoldDB" id="L0DFG1"/>
<dbReference type="KEGG" id="saci:Sinac_3288"/>
<proteinExistence type="predicted"/>
<gene>
    <name evidence="3" type="ordered locus">Sinac_3288</name>
</gene>
<organism evidence="3 4">
    <name type="scientific">Singulisphaera acidiphila (strain ATCC BAA-1392 / DSM 18658 / VKM B-2454 / MOB10)</name>
    <dbReference type="NCBI Taxonomy" id="886293"/>
    <lineage>
        <taxon>Bacteria</taxon>
        <taxon>Pseudomonadati</taxon>
        <taxon>Planctomycetota</taxon>
        <taxon>Planctomycetia</taxon>
        <taxon>Isosphaerales</taxon>
        <taxon>Isosphaeraceae</taxon>
        <taxon>Singulisphaera</taxon>
    </lineage>
</organism>
<protein>
    <recommendedName>
        <fullName evidence="5">EF-hand domain-containing protein</fullName>
    </recommendedName>
</protein>
<dbReference type="RefSeq" id="WP_015246704.1">
    <property type="nucleotide sequence ID" value="NC_019892.1"/>
</dbReference>
<dbReference type="OrthoDB" id="9965572at2"/>
<evidence type="ECO:0000313" key="3">
    <source>
        <dbReference type="EMBL" id="AGA27558.1"/>
    </source>
</evidence>
<feature type="compositionally biased region" description="Basic and acidic residues" evidence="1">
    <location>
        <begin position="188"/>
        <end position="197"/>
    </location>
</feature>
<dbReference type="EMBL" id="CP003364">
    <property type="protein sequence ID" value="AGA27558.1"/>
    <property type="molecule type" value="Genomic_DNA"/>
</dbReference>
<keyword evidence="2" id="KW-0812">Transmembrane</keyword>
<name>L0DFG1_SINAD</name>
<feature type="region of interest" description="Disordered" evidence="1">
    <location>
        <begin position="159"/>
        <end position="197"/>
    </location>
</feature>
<reference evidence="3 4" key="1">
    <citation type="submission" date="2012-02" db="EMBL/GenBank/DDBJ databases">
        <title>Complete sequence of chromosome of Singulisphaera acidiphila DSM 18658.</title>
        <authorList>
            <consortium name="US DOE Joint Genome Institute (JGI-PGF)"/>
            <person name="Lucas S."/>
            <person name="Copeland A."/>
            <person name="Lapidus A."/>
            <person name="Glavina del Rio T."/>
            <person name="Dalin E."/>
            <person name="Tice H."/>
            <person name="Bruce D."/>
            <person name="Goodwin L."/>
            <person name="Pitluck S."/>
            <person name="Peters L."/>
            <person name="Ovchinnikova G."/>
            <person name="Chertkov O."/>
            <person name="Kyrpides N."/>
            <person name="Mavromatis K."/>
            <person name="Ivanova N."/>
            <person name="Brettin T."/>
            <person name="Detter J.C."/>
            <person name="Han C."/>
            <person name="Larimer F."/>
            <person name="Land M."/>
            <person name="Hauser L."/>
            <person name="Markowitz V."/>
            <person name="Cheng J.-F."/>
            <person name="Hugenholtz P."/>
            <person name="Woyke T."/>
            <person name="Wu D."/>
            <person name="Tindall B."/>
            <person name="Pomrenke H."/>
            <person name="Brambilla E."/>
            <person name="Klenk H.-P."/>
            <person name="Eisen J.A."/>
        </authorList>
    </citation>
    <scope>NUCLEOTIDE SEQUENCE [LARGE SCALE GENOMIC DNA]</scope>
    <source>
        <strain evidence="4">ATCC BAA-1392 / DSM 18658 / VKM B-2454 / MOB10</strain>
    </source>
</reference>
<feature type="transmembrane region" description="Helical" evidence="2">
    <location>
        <begin position="20"/>
        <end position="38"/>
    </location>
</feature>
<keyword evidence="4" id="KW-1185">Reference proteome</keyword>
<keyword evidence="2" id="KW-0472">Membrane</keyword>
<feature type="transmembrane region" description="Helical" evidence="2">
    <location>
        <begin position="50"/>
        <end position="71"/>
    </location>
</feature>
<sequence length="197" mass="20875">MNLQVSSIVDVILDRSPEELIGGVLMALVLALGLSGLFHLIRRKVSDTSTLIVCLALSSNLVAMTVGGAFVRYKFTGGRSLWGARSVEAPAPPPGIPGGRSGFIASRILESADLNGDRLLSADEAVFAAAQFVKESGEGGDSPLDERRLRAAIWARLGPHSSMGMGRDGPSRPAERPTATGKVGHRSFRNDREQSSH</sequence>
<accession>L0DFG1</accession>
<evidence type="ECO:0000313" key="4">
    <source>
        <dbReference type="Proteomes" id="UP000010798"/>
    </source>
</evidence>
<evidence type="ECO:0008006" key="5">
    <source>
        <dbReference type="Google" id="ProtNLM"/>
    </source>
</evidence>
<dbReference type="HOGENOM" id="CLU_1383359_0_0_0"/>
<dbReference type="Proteomes" id="UP000010798">
    <property type="component" value="Chromosome"/>
</dbReference>
<evidence type="ECO:0000256" key="1">
    <source>
        <dbReference type="SAM" id="MobiDB-lite"/>
    </source>
</evidence>